<dbReference type="InterPro" id="IPR006076">
    <property type="entry name" value="FAD-dep_OxRdtase"/>
</dbReference>
<dbReference type="EMBL" id="JQGA01000712">
    <property type="protein sequence ID" value="KGO74113.1"/>
    <property type="molecule type" value="Genomic_DNA"/>
</dbReference>
<dbReference type="PANTHER" id="PTHR13847:SF213">
    <property type="entry name" value="DEPENDENT OXIDOREDUCTASE, PUTATIVE-RELATED"/>
    <property type="match status" value="1"/>
</dbReference>
<gene>
    <name evidence="2" type="ORF">PITC_097990</name>
</gene>
<dbReference type="GO" id="GO:0005737">
    <property type="term" value="C:cytoplasm"/>
    <property type="evidence" value="ECO:0007669"/>
    <property type="project" value="TreeGrafter"/>
</dbReference>
<dbReference type="Proteomes" id="UP000030104">
    <property type="component" value="Unassembled WGS sequence"/>
</dbReference>
<dbReference type="HOGENOM" id="CLU_022730_2_1_1"/>
<evidence type="ECO:0000259" key="1">
    <source>
        <dbReference type="Pfam" id="PF01266"/>
    </source>
</evidence>
<name>A0A0A2L4L2_PENIT</name>
<dbReference type="OrthoDB" id="512662at2759"/>
<dbReference type="InterPro" id="IPR036188">
    <property type="entry name" value="FAD/NAD-bd_sf"/>
</dbReference>
<dbReference type="SUPFAM" id="SSF51905">
    <property type="entry name" value="FAD/NAD(P)-binding domain"/>
    <property type="match status" value="1"/>
</dbReference>
<dbReference type="Gene3D" id="3.50.50.60">
    <property type="entry name" value="FAD/NAD(P)-binding domain"/>
    <property type="match status" value="1"/>
</dbReference>
<proteinExistence type="predicted"/>
<accession>A0A0A2L4L2</accession>
<sequence>MAPNDTVFSLVTADPGLPRPNPTESYWQHIPHALADVQSSNLPTDRDFAIIGSGITGLSVARSLLERHPTATVTVLEARTLCSGATGRNGGQMAANAGEQYMSLAETHGAETAGKIVDFTLRNLEKMQELIEEYDAVELSEMQRLQKLRVFLTQGKFDDLKKSIARLEEDHPSKKGLYAILDADTVLKKYGIHGASGGALLPAGTVWPYRLVTKVFGALLEKYPGRLTIETHTPVESVEHILTLAPPIKNTYPYTLRTSRGPLRARTVVHCTNGYSGHLLPHLRGLVHPFKGTMTVQDPQNAVSNQGTAVSWGFHYPPTYDPETQRLEYGLYYLGQSAKTGYFYFGGEHARVEESVSADDSFVADDSVKHLEIILPRFFGKHDRSDWRLVSSWSGIMGFSSDGMPVVGRLSPKLTGRVGDGEWIAAAFNGYGMANSLMSGEALALMILGEDVSDWLPVAYGLGEKRLRETLTVPGAVNALSSKL</sequence>
<keyword evidence="3" id="KW-1185">Reference proteome</keyword>
<feature type="domain" description="FAD dependent oxidoreductase" evidence="1">
    <location>
        <begin position="47"/>
        <end position="444"/>
    </location>
</feature>
<protein>
    <submittedName>
        <fullName evidence="2">FAD dependent oxidoreductase</fullName>
    </submittedName>
</protein>
<dbReference type="AlphaFoldDB" id="A0A0A2L4L2"/>
<dbReference type="Gene3D" id="3.30.9.10">
    <property type="entry name" value="D-Amino Acid Oxidase, subunit A, domain 2"/>
    <property type="match status" value="1"/>
</dbReference>
<dbReference type="PhylomeDB" id="A0A0A2L4L2"/>
<evidence type="ECO:0000313" key="2">
    <source>
        <dbReference type="EMBL" id="KGO74113.1"/>
    </source>
</evidence>
<organism evidence="2 3">
    <name type="scientific">Penicillium italicum</name>
    <name type="common">Blue mold</name>
    <dbReference type="NCBI Taxonomy" id="40296"/>
    <lineage>
        <taxon>Eukaryota</taxon>
        <taxon>Fungi</taxon>
        <taxon>Dikarya</taxon>
        <taxon>Ascomycota</taxon>
        <taxon>Pezizomycotina</taxon>
        <taxon>Eurotiomycetes</taxon>
        <taxon>Eurotiomycetidae</taxon>
        <taxon>Eurotiales</taxon>
        <taxon>Aspergillaceae</taxon>
        <taxon>Penicillium</taxon>
    </lineage>
</organism>
<reference evidence="2 3" key="1">
    <citation type="journal article" date="2015" name="Mol. Plant Microbe Interact.">
        <title>Genome, transcriptome, and functional analyses of Penicillium expansum provide new insights into secondary metabolism and pathogenicity.</title>
        <authorList>
            <person name="Ballester A.R."/>
            <person name="Marcet-Houben M."/>
            <person name="Levin E."/>
            <person name="Sela N."/>
            <person name="Selma-Lazaro C."/>
            <person name="Carmona L."/>
            <person name="Wisniewski M."/>
            <person name="Droby S."/>
            <person name="Gonzalez-Candelas L."/>
            <person name="Gabaldon T."/>
        </authorList>
    </citation>
    <scope>NUCLEOTIDE SEQUENCE [LARGE SCALE GENOMIC DNA]</scope>
    <source>
        <strain evidence="2 3">PHI-1</strain>
    </source>
</reference>
<dbReference type="STRING" id="40296.A0A0A2L4L2"/>
<dbReference type="Pfam" id="PF01266">
    <property type="entry name" value="DAO"/>
    <property type="match status" value="1"/>
</dbReference>
<comment type="caution">
    <text evidence="2">The sequence shown here is derived from an EMBL/GenBank/DDBJ whole genome shotgun (WGS) entry which is preliminary data.</text>
</comment>
<dbReference type="PANTHER" id="PTHR13847">
    <property type="entry name" value="SARCOSINE DEHYDROGENASE-RELATED"/>
    <property type="match status" value="1"/>
</dbReference>
<dbReference type="OMA" id="SYWQHIP"/>
<evidence type="ECO:0000313" key="3">
    <source>
        <dbReference type="Proteomes" id="UP000030104"/>
    </source>
</evidence>